<dbReference type="OrthoDB" id="3645052at2759"/>
<dbReference type="PANTHER" id="PTHR42085">
    <property type="entry name" value="F-BOX DOMAIN-CONTAINING PROTEIN"/>
    <property type="match status" value="1"/>
</dbReference>
<name>A0A7U2FBK9_PHANO</name>
<evidence type="ECO:0000259" key="1">
    <source>
        <dbReference type="Pfam" id="PF20150"/>
    </source>
</evidence>
<dbReference type="EMBL" id="CP069035">
    <property type="protein sequence ID" value="QRD02294.1"/>
    <property type="molecule type" value="Genomic_DNA"/>
</dbReference>
<proteinExistence type="predicted"/>
<protein>
    <recommendedName>
        <fullName evidence="1">2EXR domain-containing protein</fullName>
    </recommendedName>
</protein>
<dbReference type="VEuPathDB" id="FungiDB:JI435_052700"/>
<dbReference type="AlphaFoldDB" id="A0A7U2FBK9"/>
<dbReference type="Proteomes" id="UP000663193">
    <property type="component" value="Chromosome 13"/>
</dbReference>
<accession>A0A7U2FBK9</accession>
<organism evidence="2 3">
    <name type="scientific">Phaeosphaeria nodorum (strain SN15 / ATCC MYA-4574 / FGSC 10173)</name>
    <name type="common">Glume blotch fungus</name>
    <name type="synonym">Parastagonospora nodorum</name>
    <dbReference type="NCBI Taxonomy" id="321614"/>
    <lineage>
        <taxon>Eukaryota</taxon>
        <taxon>Fungi</taxon>
        <taxon>Dikarya</taxon>
        <taxon>Ascomycota</taxon>
        <taxon>Pezizomycotina</taxon>
        <taxon>Dothideomycetes</taxon>
        <taxon>Pleosporomycetidae</taxon>
        <taxon>Pleosporales</taxon>
        <taxon>Pleosporineae</taxon>
        <taxon>Phaeosphaeriaceae</taxon>
        <taxon>Parastagonospora</taxon>
    </lineage>
</organism>
<keyword evidence="3" id="KW-1185">Reference proteome</keyword>
<sequence>MAADKRTAENQLMSRFIRLPAELRNRIYQFTFHDTTVKAYERKKHHKQLHSKKYQPSCGLIFVCRQIRHEVLGSFYAASTFDFTNVRQGLHAGTVWWLDSITFFGLCSIDVPLENMMDVWLGATCCKIREQYLEQLNLGWLSGIFPALSHVCISNSFPLDWQISVLEDLTEFVKGVFRSGTMTVTSHTVRSI</sequence>
<gene>
    <name evidence="2" type="ORF">JI435_052700</name>
</gene>
<feature type="domain" description="2EXR" evidence="1">
    <location>
        <begin position="15"/>
        <end position="78"/>
    </location>
</feature>
<dbReference type="InterPro" id="IPR045518">
    <property type="entry name" value="2EXR"/>
</dbReference>
<evidence type="ECO:0000313" key="3">
    <source>
        <dbReference type="Proteomes" id="UP000663193"/>
    </source>
</evidence>
<reference evidence="3" key="1">
    <citation type="journal article" date="2021" name="BMC Genomics">
        <title>Chromosome-level genome assembly and manually-curated proteome of model necrotroph Parastagonospora nodorum Sn15 reveals a genome-wide trove of candidate effector homologs, and redundancy of virulence-related functions within an accessory chromosome.</title>
        <authorList>
            <person name="Bertazzoni S."/>
            <person name="Jones D.A.B."/>
            <person name="Phan H.T."/>
            <person name="Tan K.-C."/>
            <person name="Hane J.K."/>
        </authorList>
    </citation>
    <scope>NUCLEOTIDE SEQUENCE [LARGE SCALE GENOMIC DNA]</scope>
    <source>
        <strain evidence="3">SN15 / ATCC MYA-4574 / FGSC 10173)</strain>
    </source>
</reference>
<dbReference type="InterPro" id="IPR038883">
    <property type="entry name" value="AN11006-like"/>
</dbReference>
<dbReference type="PANTHER" id="PTHR42085:SF1">
    <property type="entry name" value="F-BOX DOMAIN-CONTAINING PROTEIN"/>
    <property type="match status" value="1"/>
</dbReference>
<dbReference type="Pfam" id="PF20150">
    <property type="entry name" value="2EXR"/>
    <property type="match status" value="1"/>
</dbReference>
<evidence type="ECO:0000313" key="2">
    <source>
        <dbReference type="EMBL" id="QRD02294.1"/>
    </source>
</evidence>